<dbReference type="Gene3D" id="3.40.50.300">
    <property type="entry name" value="P-loop containing nucleotide triphosphate hydrolases"/>
    <property type="match status" value="1"/>
</dbReference>
<organism evidence="2 3">
    <name type="scientific">Candidatus Dojkabacteria bacterium</name>
    <dbReference type="NCBI Taxonomy" id="2099670"/>
    <lineage>
        <taxon>Bacteria</taxon>
        <taxon>Candidatus Dojkabacteria</taxon>
    </lineage>
</organism>
<protein>
    <recommendedName>
        <fullName evidence="1">Thymidylate kinase-like domain-containing protein</fullName>
    </recommendedName>
</protein>
<evidence type="ECO:0000259" key="1">
    <source>
        <dbReference type="Pfam" id="PF02223"/>
    </source>
</evidence>
<dbReference type="InterPro" id="IPR027417">
    <property type="entry name" value="P-loop_NTPase"/>
</dbReference>
<dbReference type="SUPFAM" id="SSF52540">
    <property type="entry name" value="P-loop containing nucleoside triphosphate hydrolases"/>
    <property type="match status" value="1"/>
</dbReference>
<name>A0A847ETA5_9BACT</name>
<evidence type="ECO:0000313" key="2">
    <source>
        <dbReference type="EMBL" id="NLE30942.1"/>
    </source>
</evidence>
<accession>A0A847ETA5</accession>
<evidence type="ECO:0000313" key="3">
    <source>
        <dbReference type="Proteomes" id="UP000554004"/>
    </source>
</evidence>
<sequence>MGYSFCMASNSFSIDFEGGDQVGKGDAVKNFSLHLSSLGYPVSVISFPYYSTPLGFLIRQILLNGFDDSTHIDTKRILDIKMALFALNRLEILNCILSLKQRYIYLFDRGPFSNALTISYHLFSQGCDFQRCEEYVNTAINLDSFFLKSLNINNCVIRLKYCDIDWEKSRKGDISDLYERKEVQDISEYVYTIFEKSVGKGWVNITTKDRNGWREREEIREECMRFVLNRGLLDSIQKKKVKRIKYLGIGDIQKSLYLGCDISNRLKREWRDAIGTNNKKKVYTVAESISQAFVVTTESVSWCNEEIALEVGHFFREYPEISDIIKNKYGKEFLTKFLKRVKI</sequence>
<dbReference type="EMBL" id="JAAZAL010000055">
    <property type="protein sequence ID" value="NLE30942.1"/>
    <property type="molecule type" value="Genomic_DNA"/>
</dbReference>
<proteinExistence type="predicted"/>
<feature type="domain" description="Thymidylate kinase-like" evidence="1">
    <location>
        <begin position="16"/>
        <end position="164"/>
    </location>
</feature>
<comment type="caution">
    <text evidence="2">The sequence shown here is derived from an EMBL/GenBank/DDBJ whole genome shotgun (WGS) entry which is preliminary data.</text>
</comment>
<dbReference type="Proteomes" id="UP000554004">
    <property type="component" value="Unassembled WGS sequence"/>
</dbReference>
<dbReference type="InterPro" id="IPR039430">
    <property type="entry name" value="Thymidylate_kin-like_dom"/>
</dbReference>
<reference evidence="2 3" key="1">
    <citation type="journal article" date="2020" name="Biotechnol. Biofuels">
        <title>New insights from the biogas microbiome by comprehensive genome-resolved metagenomics of nearly 1600 species originating from multiple anaerobic digesters.</title>
        <authorList>
            <person name="Campanaro S."/>
            <person name="Treu L."/>
            <person name="Rodriguez-R L.M."/>
            <person name="Kovalovszki A."/>
            <person name="Ziels R.M."/>
            <person name="Maus I."/>
            <person name="Zhu X."/>
            <person name="Kougias P.G."/>
            <person name="Basile A."/>
            <person name="Luo G."/>
            <person name="Schluter A."/>
            <person name="Konstantinidis K.T."/>
            <person name="Angelidaki I."/>
        </authorList>
    </citation>
    <scope>NUCLEOTIDE SEQUENCE [LARGE SCALE GENOMIC DNA]</scope>
    <source>
        <strain evidence="2">AS06rmzACSIP_421</strain>
    </source>
</reference>
<dbReference type="Pfam" id="PF02223">
    <property type="entry name" value="Thymidylate_kin"/>
    <property type="match status" value="1"/>
</dbReference>
<gene>
    <name evidence="2" type="ORF">GX618_01565</name>
</gene>
<dbReference type="AlphaFoldDB" id="A0A847ETA5"/>